<proteinExistence type="inferred from homology"/>
<evidence type="ECO:0000313" key="5">
    <source>
        <dbReference type="Proteomes" id="UP000319257"/>
    </source>
</evidence>
<feature type="compositionally biased region" description="Polar residues" evidence="3">
    <location>
        <begin position="19"/>
        <end position="32"/>
    </location>
</feature>
<dbReference type="RefSeq" id="XP_030994301.1">
    <property type="nucleotide sequence ID" value="XM_031142442.1"/>
</dbReference>
<dbReference type="PRINTS" id="PR00081">
    <property type="entry name" value="GDHRDH"/>
</dbReference>
<dbReference type="InterPro" id="IPR002347">
    <property type="entry name" value="SDR_fam"/>
</dbReference>
<reference evidence="4 5" key="1">
    <citation type="submission" date="2019-06" db="EMBL/GenBank/DDBJ databases">
        <title>Draft genome sequence of the filamentous fungus Phialemoniopsis curvata isolated from diesel fuel.</title>
        <authorList>
            <person name="Varaljay V.A."/>
            <person name="Lyon W.J."/>
            <person name="Crouch A.L."/>
            <person name="Drake C.E."/>
            <person name="Hollomon J.M."/>
            <person name="Nadeau L.J."/>
            <person name="Nunn H.S."/>
            <person name="Stevenson B.S."/>
            <person name="Bojanowski C.L."/>
            <person name="Crookes-Goodson W.J."/>
        </authorList>
    </citation>
    <scope>NUCLEOTIDE SEQUENCE [LARGE SCALE GENOMIC DNA]</scope>
    <source>
        <strain evidence="4 5">D216</strain>
    </source>
</reference>
<comment type="similarity">
    <text evidence="2">Belongs to the short-chain dehydrogenases/reductases (SDR) family.</text>
</comment>
<dbReference type="OrthoDB" id="47007at2759"/>
<name>A0A507B7H2_9PEZI</name>
<dbReference type="AlphaFoldDB" id="A0A507B7H2"/>
<dbReference type="Proteomes" id="UP000319257">
    <property type="component" value="Unassembled WGS sequence"/>
</dbReference>
<accession>A0A507B7H2</accession>
<gene>
    <name evidence="4" type="ORF">E0L32_000767</name>
</gene>
<dbReference type="PANTHER" id="PTHR24314:SF20">
    <property type="entry name" value="STEROL CARRIER PROTEIN 2"/>
    <property type="match status" value="1"/>
</dbReference>
<evidence type="ECO:0000256" key="1">
    <source>
        <dbReference type="ARBA" id="ARBA00022857"/>
    </source>
</evidence>
<organism evidence="4 5">
    <name type="scientific">Thyridium curvatum</name>
    <dbReference type="NCBI Taxonomy" id="1093900"/>
    <lineage>
        <taxon>Eukaryota</taxon>
        <taxon>Fungi</taxon>
        <taxon>Dikarya</taxon>
        <taxon>Ascomycota</taxon>
        <taxon>Pezizomycotina</taxon>
        <taxon>Sordariomycetes</taxon>
        <taxon>Sordariomycetidae</taxon>
        <taxon>Thyridiales</taxon>
        <taxon>Thyridiaceae</taxon>
        <taxon>Thyridium</taxon>
    </lineage>
</organism>
<dbReference type="InterPro" id="IPR036291">
    <property type="entry name" value="NAD(P)-bd_dom_sf"/>
</dbReference>
<dbReference type="Pfam" id="PF00106">
    <property type="entry name" value="adh_short"/>
    <property type="match status" value="1"/>
</dbReference>
<feature type="region of interest" description="Disordered" evidence="3">
    <location>
        <begin position="218"/>
        <end position="256"/>
    </location>
</feature>
<dbReference type="PRINTS" id="PR00080">
    <property type="entry name" value="SDRFAMILY"/>
</dbReference>
<dbReference type="Pfam" id="PF13561">
    <property type="entry name" value="adh_short_C2"/>
    <property type="match status" value="1"/>
</dbReference>
<comment type="caution">
    <text evidence="4">The sequence shown here is derived from an EMBL/GenBank/DDBJ whole genome shotgun (WGS) entry which is preliminary data.</text>
</comment>
<dbReference type="GO" id="GO:0015914">
    <property type="term" value="P:phospholipid transport"/>
    <property type="evidence" value="ECO:0007669"/>
    <property type="project" value="TreeGrafter"/>
</dbReference>
<feature type="compositionally biased region" description="Low complexity" evidence="3">
    <location>
        <begin position="37"/>
        <end position="66"/>
    </location>
</feature>
<evidence type="ECO:0000313" key="4">
    <source>
        <dbReference type="EMBL" id="TPX12590.1"/>
    </source>
</evidence>
<dbReference type="PROSITE" id="PS00061">
    <property type="entry name" value="ADH_SHORT"/>
    <property type="match status" value="1"/>
</dbReference>
<dbReference type="EMBL" id="SKBQ01000003">
    <property type="protein sequence ID" value="TPX12590.1"/>
    <property type="molecule type" value="Genomic_DNA"/>
</dbReference>
<dbReference type="InterPro" id="IPR020904">
    <property type="entry name" value="Sc_DH/Rdtase_CS"/>
</dbReference>
<dbReference type="SUPFAM" id="SSF51735">
    <property type="entry name" value="NAD(P)-binding Rossmann-fold domains"/>
    <property type="match status" value="1"/>
</dbReference>
<sequence length="382" mass="41332">MPSSLVCCLPFLRKEEKSSLATKPSSTATASKDQSEKQTQQSPVTPTTTITPSSSKLTKTTTTTETAEMTALPPHSRNVVLSGGARGVGRVVARNLLRNGHRVFLLDFDVPELEHCVSTHMPDAVEGLRDASPPRLGSAVCDLREPDSVRAAVRAAVDFFGDGHIDVLVNNAGIARAGWTGGRTMEDPSVMDEWRAYIDTNLTGPFVLTQSCLPYMKAEGSHPPQGPPEESFLSPEVKDRIKQQGERDAQLGPRQRGGCIVNISSFRATQSQADCEGYASTKAGLLGLNHAMAVSGARWGIRSNAILPGYIEVQHECRKGDESEMRWADTVEEERHRQHLTGRIGFGRDISDAVEWLMGANFVSGQEIVMDGGVSKIKHAAA</sequence>
<feature type="compositionally biased region" description="Basic and acidic residues" evidence="3">
    <location>
        <begin position="236"/>
        <end position="249"/>
    </location>
</feature>
<feature type="region of interest" description="Disordered" evidence="3">
    <location>
        <begin position="16"/>
        <end position="68"/>
    </location>
</feature>
<dbReference type="InterPro" id="IPR052625">
    <property type="entry name" value="Chl_b_Red"/>
</dbReference>
<dbReference type="PANTHER" id="PTHR24314">
    <property type="entry name" value="NON-SPECIFIC LIPID TRANSFER PROTEIN-RELATED"/>
    <property type="match status" value="1"/>
</dbReference>
<keyword evidence="5" id="KW-1185">Reference proteome</keyword>
<dbReference type="InParanoid" id="A0A507B7H2"/>
<dbReference type="GeneID" id="41968214"/>
<keyword evidence="1" id="KW-0521">NADP</keyword>
<evidence type="ECO:0000256" key="2">
    <source>
        <dbReference type="RuleBase" id="RU000363"/>
    </source>
</evidence>
<dbReference type="Gene3D" id="3.40.50.720">
    <property type="entry name" value="NAD(P)-binding Rossmann-like Domain"/>
    <property type="match status" value="1"/>
</dbReference>
<dbReference type="STRING" id="1093900.A0A507B7H2"/>
<dbReference type="GO" id="GO:0005777">
    <property type="term" value="C:peroxisome"/>
    <property type="evidence" value="ECO:0007669"/>
    <property type="project" value="TreeGrafter"/>
</dbReference>
<evidence type="ECO:0000256" key="3">
    <source>
        <dbReference type="SAM" id="MobiDB-lite"/>
    </source>
</evidence>
<protein>
    <submittedName>
        <fullName evidence="4">Uncharacterized protein</fullName>
    </submittedName>
</protein>
<dbReference type="CDD" id="cd05233">
    <property type="entry name" value="SDR_c"/>
    <property type="match status" value="1"/>
</dbReference>